<keyword evidence="6 8" id="KW-1133">Transmembrane helix</keyword>
<feature type="transmembrane region" description="Helical" evidence="8">
    <location>
        <begin position="345"/>
        <end position="364"/>
    </location>
</feature>
<evidence type="ECO:0000256" key="1">
    <source>
        <dbReference type="ARBA" id="ARBA00004651"/>
    </source>
</evidence>
<dbReference type="InterPro" id="IPR005279">
    <property type="entry name" value="Dipep/tripep_permease"/>
</dbReference>
<keyword evidence="7 8" id="KW-0472">Membrane</keyword>
<dbReference type="PANTHER" id="PTHR23517:SF15">
    <property type="entry name" value="PROTON-DEPENDENT OLIGOPEPTIDE FAMILY TRANSPORT PROTEIN"/>
    <property type="match status" value="1"/>
</dbReference>
<evidence type="ECO:0000256" key="2">
    <source>
        <dbReference type="ARBA" id="ARBA00022448"/>
    </source>
</evidence>
<keyword evidence="2" id="KW-0813">Transport</keyword>
<evidence type="ECO:0000256" key="4">
    <source>
        <dbReference type="ARBA" id="ARBA00022692"/>
    </source>
</evidence>
<keyword evidence="3" id="KW-1003">Cell membrane</keyword>
<keyword evidence="5" id="KW-0571">Peptide transport</keyword>
<evidence type="ECO:0000256" key="6">
    <source>
        <dbReference type="ARBA" id="ARBA00022989"/>
    </source>
</evidence>
<feature type="transmembrane region" description="Helical" evidence="8">
    <location>
        <begin position="482"/>
        <end position="506"/>
    </location>
</feature>
<dbReference type="CDD" id="cd17346">
    <property type="entry name" value="MFS_DtpA_like"/>
    <property type="match status" value="1"/>
</dbReference>
<feature type="transmembrane region" description="Helical" evidence="8">
    <location>
        <begin position="441"/>
        <end position="462"/>
    </location>
</feature>
<feature type="transmembrane region" description="Helical" evidence="8">
    <location>
        <begin position="407"/>
        <end position="429"/>
    </location>
</feature>
<dbReference type="Pfam" id="PF00854">
    <property type="entry name" value="PTR2"/>
    <property type="match status" value="1"/>
</dbReference>
<feature type="transmembrane region" description="Helical" evidence="8">
    <location>
        <begin position="376"/>
        <end position="395"/>
    </location>
</feature>
<dbReference type="RefSeq" id="WP_320002680.1">
    <property type="nucleotide sequence ID" value="NZ_JAUHJS010000001.1"/>
</dbReference>
<dbReference type="SUPFAM" id="SSF103473">
    <property type="entry name" value="MFS general substrate transporter"/>
    <property type="match status" value="1"/>
</dbReference>
<comment type="subcellular location">
    <subcellularLocation>
        <location evidence="1">Cell membrane</location>
        <topology evidence="1">Multi-pass membrane protein</topology>
    </subcellularLocation>
</comment>
<name>A0ABT8F182_9BACT</name>
<dbReference type="NCBIfam" id="TIGR00924">
    <property type="entry name" value="yjdL_sub1_fam"/>
    <property type="match status" value="1"/>
</dbReference>
<keyword evidence="11" id="KW-1185">Reference proteome</keyword>
<protein>
    <submittedName>
        <fullName evidence="10">Oligopeptide:H+ symporter</fullName>
    </submittedName>
</protein>
<keyword evidence="5" id="KW-0653">Protein transport</keyword>
<dbReference type="EMBL" id="JAUHJS010000001">
    <property type="protein sequence ID" value="MDN4164153.1"/>
    <property type="molecule type" value="Genomic_DNA"/>
</dbReference>
<evidence type="ECO:0000313" key="10">
    <source>
        <dbReference type="EMBL" id="MDN4164153.1"/>
    </source>
</evidence>
<feature type="transmembrane region" description="Helical" evidence="8">
    <location>
        <begin position="93"/>
        <end position="110"/>
    </location>
</feature>
<dbReference type="PANTHER" id="PTHR23517">
    <property type="entry name" value="RESISTANCE PROTEIN MDTM, PUTATIVE-RELATED-RELATED"/>
    <property type="match status" value="1"/>
</dbReference>
<gene>
    <name evidence="10" type="ORF">QWY31_01505</name>
</gene>
<proteinExistence type="predicted"/>
<reference evidence="10" key="1">
    <citation type="submission" date="2023-06" db="EMBL/GenBank/DDBJ databases">
        <title>Cytophagales bacterium Strain LB-30, isolated from soil.</title>
        <authorList>
            <person name="Liu B."/>
        </authorList>
    </citation>
    <scope>NUCLEOTIDE SEQUENCE</scope>
    <source>
        <strain evidence="10">LB-30</strain>
    </source>
</reference>
<dbReference type="InterPro" id="IPR000109">
    <property type="entry name" value="POT_fam"/>
</dbReference>
<dbReference type="InterPro" id="IPR020846">
    <property type="entry name" value="MFS_dom"/>
</dbReference>
<dbReference type="InterPro" id="IPR050171">
    <property type="entry name" value="MFS_Transporters"/>
</dbReference>
<evidence type="ECO:0000256" key="7">
    <source>
        <dbReference type="ARBA" id="ARBA00023136"/>
    </source>
</evidence>
<dbReference type="InterPro" id="IPR036259">
    <property type="entry name" value="MFS_trans_sf"/>
</dbReference>
<dbReference type="PROSITE" id="PS50850">
    <property type="entry name" value="MFS"/>
    <property type="match status" value="1"/>
</dbReference>
<accession>A0ABT8F182</accession>
<feature type="transmembrane region" description="Helical" evidence="8">
    <location>
        <begin position="116"/>
        <end position="134"/>
    </location>
</feature>
<organism evidence="10 11">
    <name type="scientific">Shiella aurantiaca</name>
    <dbReference type="NCBI Taxonomy" id="3058365"/>
    <lineage>
        <taxon>Bacteria</taxon>
        <taxon>Pseudomonadati</taxon>
        <taxon>Bacteroidota</taxon>
        <taxon>Cytophagia</taxon>
        <taxon>Cytophagales</taxon>
        <taxon>Shiellaceae</taxon>
        <taxon>Shiella</taxon>
    </lineage>
</organism>
<sequence length="518" mass="56523">MQNGTDEELDFTPQWMGHPKGLFYLFFAELWERFSFYGMRALLTLYMVNRVFEALANRDAVSAVIYSAYGSLVYASPAIGGKIADQILGYRKSILLGGVLMAIGHFVLAIEHNVAFFLALAFLVVGNGFFKPNISTFVGSLYPADDARKDSGFTIFYMGINIGATISPLLCGWLGYTYGWHYGFGLAGFGMLLGLMFFYSGIKNGVFGDKGLPPAHSKINEKVMGLKLGTLVPVLAFLMVPVIAWLISSYQYIANGESFLGEVTIVNVIFRLMSIVILGYLLYEIIRATAEERGKLVVAILITLFMTLFWGFHELSGSVITLFADRNVLLPTFGTWAFGAAETNAINPLFIILLSIPVSIMWTGLSKRNLNPRTPFKFSFGLALLGIGFLILSWSGASANEQGMVPFAYLTIMYAMISLGELFMSPVGLSKITSLSPIRMVAFMMGVWFLSSAYAFQIVGFIGKELAVEGTAGQAVGGLDSLGVYTAGFELIAYYALGGAAIALLLAPLMNKWMGNVH</sequence>
<feature type="transmembrane region" description="Helical" evidence="8">
    <location>
        <begin position="63"/>
        <end position="81"/>
    </location>
</feature>
<keyword evidence="4 8" id="KW-0812">Transmembrane</keyword>
<evidence type="ECO:0000256" key="3">
    <source>
        <dbReference type="ARBA" id="ARBA00022475"/>
    </source>
</evidence>
<evidence type="ECO:0000259" key="9">
    <source>
        <dbReference type="PROSITE" id="PS50850"/>
    </source>
</evidence>
<feature type="transmembrane region" description="Helical" evidence="8">
    <location>
        <begin position="223"/>
        <end position="247"/>
    </location>
</feature>
<feature type="transmembrane region" description="Helical" evidence="8">
    <location>
        <begin position="155"/>
        <end position="176"/>
    </location>
</feature>
<evidence type="ECO:0000256" key="5">
    <source>
        <dbReference type="ARBA" id="ARBA00022856"/>
    </source>
</evidence>
<feature type="transmembrane region" description="Helical" evidence="8">
    <location>
        <begin position="21"/>
        <end position="43"/>
    </location>
</feature>
<evidence type="ECO:0000313" key="11">
    <source>
        <dbReference type="Proteomes" id="UP001168552"/>
    </source>
</evidence>
<dbReference type="Gene3D" id="1.20.1250.20">
    <property type="entry name" value="MFS general substrate transporter like domains"/>
    <property type="match status" value="1"/>
</dbReference>
<dbReference type="Proteomes" id="UP001168552">
    <property type="component" value="Unassembled WGS sequence"/>
</dbReference>
<comment type="caution">
    <text evidence="10">The sequence shown here is derived from an EMBL/GenBank/DDBJ whole genome shotgun (WGS) entry which is preliminary data.</text>
</comment>
<evidence type="ECO:0000256" key="8">
    <source>
        <dbReference type="SAM" id="Phobius"/>
    </source>
</evidence>
<feature type="transmembrane region" description="Helical" evidence="8">
    <location>
        <begin position="295"/>
        <end position="313"/>
    </location>
</feature>
<feature type="transmembrane region" description="Helical" evidence="8">
    <location>
        <begin position="259"/>
        <end position="283"/>
    </location>
</feature>
<feature type="domain" description="Major facilitator superfamily (MFS) profile" evidence="9">
    <location>
        <begin position="21"/>
        <end position="511"/>
    </location>
</feature>
<feature type="transmembrane region" description="Helical" evidence="8">
    <location>
        <begin position="182"/>
        <end position="202"/>
    </location>
</feature>